<dbReference type="PANTHER" id="PTHR41517">
    <property type="entry name" value="1,2-DIOXYGENASE PROTEIN-RELATED"/>
    <property type="match status" value="1"/>
</dbReference>
<keyword evidence="2" id="KW-0560">Oxidoreductase</keyword>
<evidence type="ECO:0000313" key="5">
    <source>
        <dbReference type="Proteomes" id="UP000054466"/>
    </source>
</evidence>
<protein>
    <recommendedName>
        <fullName evidence="3">Cupin type-2 domain-containing protein</fullName>
    </recommendedName>
</protein>
<dbReference type="SUPFAM" id="SSF51182">
    <property type="entry name" value="RmlC-like cupins"/>
    <property type="match status" value="1"/>
</dbReference>
<dbReference type="CDD" id="cd02216">
    <property type="entry name" value="cupin_GDO-like_N"/>
    <property type="match status" value="1"/>
</dbReference>
<feature type="domain" description="Cupin type-2" evidence="3">
    <location>
        <begin position="101"/>
        <end position="168"/>
    </location>
</feature>
<dbReference type="VEuPathDB" id="FungiDB:PV07_11887"/>
<reference evidence="4 5" key="1">
    <citation type="submission" date="2015-01" db="EMBL/GenBank/DDBJ databases">
        <title>The Genome Sequence of Cladophialophora immunda CBS83496.</title>
        <authorList>
            <consortium name="The Broad Institute Genomics Platform"/>
            <person name="Cuomo C."/>
            <person name="de Hoog S."/>
            <person name="Gorbushina A."/>
            <person name="Stielow B."/>
            <person name="Teixiera M."/>
            <person name="Abouelleil A."/>
            <person name="Chapman S.B."/>
            <person name="Priest M."/>
            <person name="Young S.K."/>
            <person name="Wortman J."/>
            <person name="Nusbaum C."/>
            <person name="Birren B."/>
        </authorList>
    </citation>
    <scope>NUCLEOTIDE SEQUENCE [LARGE SCALE GENOMIC DNA]</scope>
    <source>
        <strain evidence="4 5">CBS 83496</strain>
    </source>
</reference>
<dbReference type="InterPro" id="IPR011051">
    <property type="entry name" value="RmlC_Cupin_sf"/>
</dbReference>
<dbReference type="Proteomes" id="UP000054466">
    <property type="component" value="Unassembled WGS sequence"/>
</dbReference>
<dbReference type="PANTHER" id="PTHR41517:SF1">
    <property type="entry name" value="CUPIN"/>
    <property type="match status" value="1"/>
</dbReference>
<evidence type="ECO:0000313" key="4">
    <source>
        <dbReference type="EMBL" id="KIW23708.1"/>
    </source>
</evidence>
<gene>
    <name evidence="4" type="ORF">PV07_11887</name>
</gene>
<evidence type="ECO:0000256" key="1">
    <source>
        <dbReference type="ARBA" id="ARBA00022964"/>
    </source>
</evidence>
<organism evidence="4 5">
    <name type="scientific">Cladophialophora immunda</name>
    <dbReference type="NCBI Taxonomy" id="569365"/>
    <lineage>
        <taxon>Eukaryota</taxon>
        <taxon>Fungi</taxon>
        <taxon>Dikarya</taxon>
        <taxon>Ascomycota</taxon>
        <taxon>Pezizomycotina</taxon>
        <taxon>Eurotiomycetes</taxon>
        <taxon>Chaetothyriomycetidae</taxon>
        <taxon>Chaetothyriales</taxon>
        <taxon>Herpotrichiellaceae</taxon>
        <taxon>Cladophialophora</taxon>
    </lineage>
</organism>
<dbReference type="Gene3D" id="2.60.120.10">
    <property type="entry name" value="Jelly Rolls"/>
    <property type="match status" value="1"/>
</dbReference>
<evidence type="ECO:0000259" key="3">
    <source>
        <dbReference type="Pfam" id="PF07883"/>
    </source>
</evidence>
<sequence>MSITQTSTAATDNTALNSAEKLLDKLPAQHVQPLWTAMRAMVTPQPSPKAEVAVWRYNELRPLLLEAGDVVSSEEAERRVLMLINPALRAPFTTDTVYAGLQLINQGETAPAHRHRAFALRFIIEGSRGFTAVEGEKLYMEAGDVILTPQWQWHDHGHEGNGPMIWLDGLDLPLYHQLPTHFAEPYEKERYPSKTFFKSRPVSNSALRFPWEEMKARLDAEDAPWALQHYRSPSGDYISGTLGAHAEKVQAGHQSMPRRDTCSYVYHAHTGSGKSEITTASGDIKTVSWGPHDTFAVPAWSRVVHEADGGQDCYLFVLSDRPLLERLKMYSTGK</sequence>
<dbReference type="GeneID" id="27351081"/>
<name>A0A0D2BX61_9EURO</name>
<dbReference type="InterPro" id="IPR014710">
    <property type="entry name" value="RmlC-like_jellyroll"/>
</dbReference>
<accession>A0A0D2BX61</accession>
<dbReference type="STRING" id="569365.A0A0D2BX61"/>
<dbReference type="AlphaFoldDB" id="A0A0D2BX61"/>
<proteinExistence type="predicted"/>
<dbReference type="InterPro" id="IPR047183">
    <property type="entry name" value="GDO-like"/>
</dbReference>
<evidence type="ECO:0000256" key="2">
    <source>
        <dbReference type="ARBA" id="ARBA00023002"/>
    </source>
</evidence>
<dbReference type="Pfam" id="PF07883">
    <property type="entry name" value="Cupin_2"/>
    <property type="match status" value="1"/>
</dbReference>
<dbReference type="InterPro" id="IPR013096">
    <property type="entry name" value="Cupin_2"/>
</dbReference>
<dbReference type="RefSeq" id="XP_016243924.1">
    <property type="nucleotide sequence ID" value="XM_016399362.1"/>
</dbReference>
<keyword evidence="1" id="KW-0223">Dioxygenase</keyword>
<dbReference type="HOGENOM" id="CLU_060572_1_0_1"/>
<dbReference type="GO" id="GO:0051213">
    <property type="term" value="F:dioxygenase activity"/>
    <property type="evidence" value="ECO:0007669"/>
    <property type="project" value="UniProtKB-KW"/>
</dbReference>
<dbReference type="OrthoDB" id="2205143at2759"/>
<keyword evidence="5" id="KW-1185">Reference proteome</keyword>
<dbReference type="EMBL" id="KN847046">
    <property type="protein sequence ID" value="KIW23708.1"/>
    <property type="molecule type" value="Genomic_DNA"/>
</dbReference>